<protein>
    <submittedName>
        <fullName evidence="2">Uncharacterized protein</fullName>
    </submittedName>
</protein>
<evidence type="ECO:0000313" key="3">
    <source>
        <dbReference type="Proteomes" id="UP000284395"/>
    </source>
</evidence>
<accession>A0A420ERV2</accession>
<name>A0A420ERV2_9SPHN</name>
<keyword evidence="3" id="KW-1185">Reference proteome</keyword>
<keyword evidence="1" id="KW-1133">Transmembrane helix</keyword>
<comment type="caution">
    <text evidence="2">The sequence shown here is derived from an EMBL/GenBank/DDBJ whole genome shotgun (WGS) entry which is preliminary data.</text>
</comment>
<feature type="transmembrane region" description="Helical" evidence="1">
    <location>
        <begin position="97"/>
        <end position="117"/>
    </location>
</feature>
<dbReference type="Proteomes" id="UP000284395">
    <property type="component" value="Unassembled WGS sequence"/>
</dbReference>
<sequence length="159" mass="17239">MIDSVLLKNKFLQSYDGTFGIEEREVRFGSGLRTLHSGFAALSGVLSRPASEAGSGYGGKQRAEAQPYSIHSRVSGTDGGLRAFFCGLLGSPIYSSIWFLGLPGLWVVFILLSGNYFSDRSAKGTWTRLTTVQAISALYFALGGMMLISLPLHPGWKCY</sequence>
<reference evidence="2 3" key="1">
    <citation type="submission" date="2018-09" db="EMBL/GenBank/DDBJ databases">
        <title>Altererythrobacter spongiae sp. nov., isolated from a marine sponge.</title>
        <authorList>
            <person name="Zhuang L."/>
            <person name="Luo L."/>
        </authorList>
    </citation>
    <scope>NUCLEOTIDE SEQUENCE [LARGE SCALE GENOMIC DNA]</scope>
    <source>
        <strain evidence="2 3">HN-Y73</strain>
    </source>
</reference>
<keyword evidence="1" id="KW-0472">Membrane</keyword>
<dbReference type="EMBL" id="RAPF01000001">
    <property type="protein sequence ID" value="RKF23353.1"/>
    <property type="molecule type" value="Genomic_DNA"/>
</dbReference>
<evidence type="ECO:0000256" key="1">
    <source>
        <dbReference type="SAM" id="Phobius"/>
    </source>
</evidence>
<evidence type="ECO:0000313" key="2">
    <source>
        <dbReference type="EMBL" id="RKF23353.1"/>
    </source>
</evidence>
<proteinExistence type="predicted"/>
<keyword evidence="1" id="KW-0812">Transmembrane</keyword>
<gene>
    <name evidence="2" type="ORF">D6851_02455</name>
</gene>
<dbReference type="AlphaFoldDB" id="A0A420ERV2"/>
<feature type="transmembrane region" description="Helical" evidence="1">
    <location>
        <begin position="129"/>
        <end position="150"/>
    </location>
</feature>
<organism evidence="2 3">
    <name type="scientific">Altericroceibacterium spongiae</name>
    <dbReference type="NCBI Taxonomy" id="2320269"/>
    <lineage>
        <taxon>Bacteria</taxon>
        <taxon>Pseudomonadati</taxon>
        <taxon>Pseudomonadota</taxon>
        <taxon>Alphaproteobacteria</taxon>
        <taxon>Sphingomonadales</taxon>
        <taxon>Erythrobacteraceae</taxon>
        <taxon>Altericroceibacterium</taxon>
    </lineage>
</organism>